<dbReference type="Proteomes" id="UP001188597">
    <property type="component" value="Unassembled WGS sequence"/>
</dbReference>
<reference evidence="1" key="1">
    <citation type="submission" date="2022-12" db="EMBL/GenBank/DDBJ databases">
        <title>Draft genome assemblies for two species of Escallonia (Escalloniales).</title>
        <authorList>
            <person name="Chanderbali A."/>
            <person name="Dervinis C."/>
            <person name="Anghel I."/>
            <person name="Soltis D."/>
            <person name="Soltis P."/>
            <person name="Zapata F."/>
        </authorList>
    </citation>
    <scope>NUCLEOTIDE SEQUENCE</scope>
    <source>
        <strain evidence="1">UCBG64.0493</strain>
        <tissue evidence="1">Leaf</tissue>
    </source>
</reference>
<dbReference type="AlphaFoldDB" id="A0AA89AXL1"/>
<evidence type="ECO:0000313" key="1">
    <source>
        <dbReference type="EMBL" id="KAK3018298.1"/>
    </source>
</evidence>
<evidence type="ECO:0000313" key="2">
    <source>
        <dbReference type="Proteomes" id="UP001188597"/>
    </source>
</evidence>
<comment type="caution">
    <text evidence="1">The sequence shown here is derived from an EMBL/GenBank/DDBJ whole genome shotgun (WGS) entry which is preliminary data.</text>
</comment>
<accession>A0AA89AXL1</accession>
<proteinExistence type="predicted"/>
<protein>
    <submittedName>
        <fullName evidence="1">Uncharacterized protein</fullName>
    </submittedName>
</protein>
<gene>
    <name evidence="1" type="ORF">RJ639_002916</name>
</gene>
<keyword evidence="2" id="KW-1185">Reference proteome</keyword>
<dbReference type="EMBL" id="JAVXUP010000944">
    <property type="protein sequence ID" value="KAK3018298.1"/>
    <property type="molecule type" value="Genomic_DNA"/>
</dbReference>
<sequence length="64" mass="7346">MCGKCDSVDEARVMAEVDLYSFGTILRTCAERWDGVVNIRKLIEEIGVKKKLSRKSWFDINSMC</sequence>
<organism evidence="1 2">
    <name type="scientific">Escallonia herrerae</name>
    <dbReference type="NCBI Taxonomy" id="1293975"/>
    <lineage>
        <taxon>Eukaryota</taxon>
        <taxon>Viridiplantae</taxon>
        <taxon>Streptophyta</taxon>
        <taxon>Embryophyta</taxon>
        <taxon>Tracheophyta</taxon>
        <taxon>Spermatophyta</taxon>
        <taxon>Magnoliopsida</taxon>
        <taxon>eudicotyledons</taxon>
        <taxon>Gunneridae</taxon>
        <taxon>Pentapetalae</taxon>
        <taxon>asterids</taxon>
        <taxon>campanulids</taxon>
        <taxon>Escalloniales</taxon>
        <taxon>Escalloniaceae</taxon>
        <taxon>Escallonia</taxon>
    </lineage>
</organism>
<name>A0AA89AXL1_9ASTE</name>